<evidence type="ECO:0000256" key="1">
    <source>
        <dbReference type="SAM" id="MobiDB-lite"/>
    </source>
</evidence>
<dbReference type="Proteomes" id="UP001314170">
    <property type="component" value="Unassembled WGS sequence"/>
</dbReference>
<dbReference type="PANTHER" id="PTHR33670:SF14">
    <property type="entry name" value="T20H2.15 PROTEIN"/>
    <property type="match status" value="1"/>
</dbReference>
<evidence type="ECO:0000313" key="3">
    <source>
        <dbReference type="Proteomes" id="UP001314170"/>
    </source>
</evidence>
<dbReference type="EMBL" id="CAWUPB010001173">
    <property type="protein sequence ID" value="CAK7346161.1"/>
    <property type="molecule type" value="Genomic_DNA"/>
</dbReference>
<dbReference type="InterPro" id="IPR028322">
    <property type="entry name" value="PNRC-like_rgn"/>
</dbReference>
<keyword evidence="3" id="KW-1185">Reference proteome</keyword>
<sequence length="246" mass="27183">MEAIFADQHQSISPYKQMKNPATKINRTTTRSFVSRSIENMPPINYNNNIHGGLFFATPHNSLSFSYPPPSSLSVLNPHQQNYHQKHAQPPLLPLPISKPHHKSLPSRSQSLSCPPTAARKTNRPRDQSLTPKKSKQPKTKKVEEPKKESLIVESTVPLGPDPKDLPKDVSKVLSSSVTVSGNDVISNTVFMEDFEKFSGSVFTLSPHPSSLPLPKFSTRTKLSCTTEAAGIDAGATDNLRRLLRL</sequence>
<feature type="region of interest" description="Disordered" evidence="1">
    <location>
        <begin position="75"/>
        <end position="164"/>
    </location>
</feature>
<name>A0AAV1S4K9_9ROSI</name>
<accession>A0AAV1S4K9</accession>
<proteinExistence type="predicted"/>
<dbReference type="GO" id="GO:0016071">
    <property type="term" value="P:mRNA metabolic process"/>
    <property type="evidence" value="ECO:0007669"/>
    <property type="project" value="UniProtKB-ARBA"/>
</dbReference>
<dbReference type="Pfam" id="PF15365">
    <property type="entry name" value="PNRC"/>
    <property type="match status" value="1"/>
</dbReference>
<comment type="caution">
    <text evidence="2">The sequence shown here is derived from an EMBL/GenBank/DDBJ whole genome shotgun (WGS) entry which is preliminary data.</text>
</comment>
<organism evidence="2 3">
    <name type="scientific">Dovyalis caffra</name>
    <dbReference type="NCBI Taxonomy" id="77055"/>
    <lineage>
        <taxon>Eukaryota</taxon>
        <taxon>Viridiplantae</taxon>
        <taxon>Streptophyta</taxon>
        <taxon>Embryophyta</taxon>
        <taxon>Tracheophyta</taxon>
        <taxon>Spermatophyta</taxon>
        <taxon>Magnoliopsida</taxon>
        <taxon>eudicotyledons</taxon>
        <taxon>Gunneridae</taxon>
        <taxon>Pentapetalae</taxon>
        <taxon>rosids</taxon>
        <taxon>fabids</taxon>
        <taxon>Malpighiales</taxon>
        <taxon>Salicaceae</taxon>
        <taxon>Flacourtieae</taxon>
        <taxon>Dovyalis</taxon>
    </lineage>
</organism>
<evidence type="ECO:0000313" key="2">
    <source>
        <dbReference type="EMBL" id="CAK7346161.1"/>
    </source>
</evidence>
<reference evidence="2 3" key="1">
    <citation type="submission" date="2024-01" db="EMBL/GenBank/DDBJ databases">
        <authorList>
            <person name="Waweru B."/>
        </authorList>
    </citation>
    <scope>NUCLEOTIDE SEQUENCE [LARGE SCALE GENOMIC DNA]</scope>
</reference>
<dbReference type="AlphaFoldDB" id="A0AAV1S4K9"/>
<feature type="compositionally biased region" description="Basic and acidic residues" evidence="1">
    <location>
        <begin position="141"/>
        <end position="151"/>
    </location>
</feature>
<protein>
    <submittedName>
        <fullName evidence="2">Uncharacterized protein</fullName>
    </submittedName>
</protein>
<gene>
    <name evidence="2" type="ORF">DCAF_LOCUS18831</name>
</gene>
<dbReference type="PANTHER" id="PTHR33670">
    <property type="entry name" value="SPLICING FACTOR, PROLINE- AND GLUTAMINE-RICH-LIKE"/>
    <property type="match status" value="1"/>
</dbReference>